<dbReference type="Proteomes" id="UP000479691">
    <property type="component" value="Unassembled WGS sequence"/>
</dbReference>
<proteinExistence type="predicted"/>
<sequence length="169" mass="18561">MPAVPQTNTSTPAVVLQSGNYSITTVRDPTGAQFHLSRSPAEDRSLLPKPVLVLPKPVTLSPWKITRNSDGTYTIENGGAPVVNIKGQLFAQLQAQPGVETRWRITSVHWQGQDQFIIESVDRAAGWSLKTTDAASVFSFVQPEIKPLASTRSIPPQYQPSARFIIKRI</sequence>
<evidence type="ECO:0000313" key="7">
    <source>
        <dbReference type="Proteomes" id="UP000483672"/>
    </source>
</evidence>
<organism evidence="1 6">
    <name type="scientific">Orbilia oligospora</name>
    <name type="common">Nematode-trapping fungus</name>
    <name type="synonym">Arthrobotrys oligospora</name>
    <dbReference type="NCBI Taxonomy" id="2813651"/>
    <lineage>
        <taxon>Eukaryota</taxon>
        <taxon>Fungi</taxon>
        <taxon>Dikarya</taxon>
        <taxon>Ascomycota</taxon>
        <taxon>Pezizomycotina</taxon>
        <taxon>Orbiliomycetes</taxon>
        <taxon>Orbiliales</taxon>
        <taxon>Orbiliaceae</taxon>
        <taxon>Orbilia</taxon>
    </lineage>
</organism>
<dbReference type="OrthoDB" id="3439489at2759"/>
<name>A0A6G1M5S0_ORBOL</name>
<dbReference type="Pfam" id="PF16850">
    <property type="entry name" value="Inhibitor_I66"/>
    <property type="match status" value="1"/>
</dbReference>
<protein>
    <recommendedName>
        <fullName evidence="8">Ricin B lectin domain-containing protein</fullName>
    </recommendedName>
</protein>
<dbReference type="CDD" id="cd23428">
    <property type="entry name" value="beta-trefoil_Ricin_SPI"/>
    <property type="match status" value="1"/>
</dbReference>
<evidence type="ECO:0000313" key="4">
    <source>
        <dbReference type="EMBL" id="KAF3204562.1"/>
    </source>
</evidence>
<dbReference type="Proteomes" id="UP000483672">
    <property type="component" value="Unassembled WGS sequence"/>
</dbReference>
<dbReference type="EMBL" id="WIWT01000070">
    <property type="protein sequence ID" value="KAF3204562.1"/>
    <property type="molecule type" value="Genomic_DNA"/>
</dbReference>
<gene>
    <name evidence="2" type="ORF">TWF106_003476</name>
    <name evidence="3" type="ORF">TWF191_002341</name>
    <name evidence="4" type="ORF">TWF679_009765</name>
    <name evidence="1" type="ORF">TWF788_003686</name>
</gene>
<evidence type="ECO:0000313" key="5">
    <source>
        <dbReference type="Proteomes" id="UP000472727"/>
    </source>
</evidence>
<dbReference type="EMBL" id="WIWS01000175">
    <property type="protein sequence ID" value="KAF3200122.1"/>
    <property type="molecule type" value="Genomic_DNA"/>
</dbReference>
<comment type="caution">
    <text evidence="1">The sequence shown here is derived from an EMBL/GenBank/DDBJ whole genome shotgun (WGS) entry which is preliminary data.</text>
</comment>
<dbReference type="Proteomes" id="UP000472727">
    <property type="component" value="Unassembled WGS sequence"/>
</dbReference>
<evidence type="ECO:0000313" key="2">
    <source>
        <dbReference type="EMBL" id="KAF3200122.1"/>
    </source>
</evidence>
<evidence type="ECO:0008006" key="8">
    <source>
        <dbReference type="Google" id="ProtNLM"/>
    </source>
</evidence>
<dbReference type="EMBL" id="WIPF01000148">
    <property type="protein sequence ID" value="KAF3204094.1"/>
    <property type="molecule type" value="Genomic_DNA"/>
</dbReference>
<reference evidence="5 6" key="1">
    <citation type="submission" date="2019-06" db="EMBL/GenBank/DDBJ databases">
        <authorList>
            <person name="Palmer J.M."/>
        </authorList>
    </citation>
    <scope>NUCLEOTIDE SEQUENCE [LARGE SCALE GENOMIC DNA]</scope>
    <source>
        <strain evidence="2 5">TWF106</strain>
        <strain evidence="3 7">TWF191</strain>
        <strain evidence="4">TWF679</strain>
        <strain evidence="1 6">TWF788</strain>
    </source>
</reference>
<dbReference type="EMBL" id="JAABOE010000181">
    <property type="protein sequence ID" value="KAF3159668.1"/>
    <property type="molecule type" value="Genomic_DNA"/>
</dbReference>
<evidence type="ECO:0000313" key="6">
    <source>
        <dbReference type="Proteomes" id="UP000479691"/>
    </source>
</evidence>
<evidence type="ECO:0000313" key="3">
    <source>
        <dbReference type="EMBL" id="KAF3204094.1"/>
    </source>
</evidence>
<dbReference type="AlphaFoldDB" id="A0A6G1M5S0"/>
<dbReference type="InterPro" id="IPR031755">
    <property type="entry name" value="Inhibitor_I66"/>
</dbReference>
<dbReference type="GO" id="GO:0004867">
    <property type="term" value="F:serine-type endopeptidase inhibitor activity"/>
    <property type="evidence" value="ECO:0007669"/>
    <property type="project" value="InterPro"/>
</dbReference>
<evidence type="ECO:0000313" key="1">
    <source>
        <dbReference type="EMBL" id="KAF3159668.1"/>
    </source>
</evidence>
<dbReference type="Gene3D" id="2.80.10.50">
    <property type="match status" value="1"/>
</dbReference>
<dbReference type="Proteomes" id="UP000614610">
    <property type="component" value="Unassembled WGS sequence"/>
</dbReference>
<accession>A0A6G1M5S0</accession>